<dbReference type="Proteomes" id="UP001385951">
    <property type="component" value="Unassembled WGS sequence"/>
</dbReference>
<name>A0AAW0FWQ8_9APHY</name>
<evidence type="ECO:0000256" key="1">
    <source>
        <dbReference type="SAM" id="MobiDB-lite"/>
    </source>
</evidence>
<dbReference type="AlphaFoldDB" id="A0AAW0FWQ8"/>
<accession>A0AAW0FWQ8</accession>
<sequence length="165" mass="18280">MSCLAQSPACAKEPDTAPNSEDLRCGCTRTLPETVGNRSDHDDDGPPPLQICETLTEQREEGVHLFVKDEQCASPPEAGYRKRTELADWIARAKSAALLDECIRAQDIVVKDGNGFRTVQAGTPDAWERVRLDVKQFVDSALRQMVDGLKRKEDNHCHSHHAGDD</sequence>
<protein>
    <submittedName>
        <fullName evidence="2">Uncharacterized protein</fullName>
    </submittedName>
</protein>
<dbReference type="EMBL" id="JASBNA010000039">
    <property type="protein sequence ID" value="KAK7681747.1"/>
    <property type="molecule type" value="Genomic_DNA"/>
</dbReference>
<evidence type="ECO:0000313" key="2">
    <source>
        <dbReference type="EMBL" id="KAK7681747.1"/>
    </source>
</evidence>
<keyword evidence="3" id="KW-1185">Reference proteome</keyword>
<feature type="region of interest" description="Disordered" evidence="1">
    <location>
        <begin position="1"/>
        <end position="24"/>
    </location>
</feature>
<comment type="caution">
    <text evidence="2">The sequence shown here is derived from an EMBL/GenBank/DDBJ whole genome shotgun (WGS) entry which is preliminary data.</text>
</comment>
<organism evidence="2 3">
    <name type="scientific">Cerrena zonata</name>
    <dbReference type="NCBI Taxonomy" id="2478898"/>
    <lineage>
        <taxon>Eukaryota</taxon>
        <taxon>Fungi</taxon>
        <taxon>Dikarya</taxon>
        <taxon>Basidiomycota</taxon>
        <taxon>Agaricomycotina</taxon>
        <taxon>Agaricomycetes</taxon>
        <taxon>Polyporales</taxon>
        <taxon>Cerrenaceae</taxon>
        <taxon>Cerrena</taxon>
    </lineage>
</organism>
<gene>
    <name evidence="2" type="ORF">QCA50_015094</name>
</gene>
<evidence type="ECO:0000313" key="3">
    <source>
        <dbReference type="Proteomes" id="UP001385951"/>
    </source>
</evidence>
<reference evidence="2 3" key="1">
    <citation type="submission" date="2022-09" db="EMBL/GenBank/DDBJ databases">
        <authorList>
            <person name="Palmer J.M."/>
        </authorList>
    </citation>
    <scope>NUCLEOTIDE SEQUENCE [LARGE SCALE GENOMIC DNA]</scope>
    <source>
        <strain evidence="2 3">DSM 7382</strain>
    </source>
</reference>
<proteinExistence type="predicted"/>